<reference evidence="2" key="2">
    <citation type="submission" date="2023-06" db="EMBL/GenBank/DDBJ databases">
        <authorList>
            <consortium name="Lawrence Berkeley National Laboratory"/>
            <person name="Mondo S.J."/>
            <person name="Hensen N."/>
            <person name="Bonometti L."/>
            <person name="Westerberg I."/>
            <person name="Brannstrom I.O."/>
            <person name="Guillou S."/>
            <person name="Cros-Aarteil S."/>
            <person name="Calhoun S."/>
            <person name="Haridas S."/>
            <person name="Kuo A."/>
            <person name="Pangilinan J."/>
            <person name="Riley R."/>
            <person name="Labutti K."/>
            <person name="Andreopoulos B."/>
            <person name="Lipzen A."/>
            <person name="Chen C."/>
            <person name="Yanf M."/>
            <person name="Daum C."/>
            <person name="Ng V."/>
            <person name="Clum A."/>
            <person name="Steindorff A."/>
            <person name="Ohm R."/>
            <person name="Martin F."/>
            <person name="Silar P."/>
            <person name="Natvig D."/>
            <person name="Lalanne C."/>
            <person name="Gautier V."/>
            <person name="Ament-Velasquez S.L."/>
            <person name="Kruys A."/>
            <person name="Hutchinson M.I."/>
            <person name="Powell A.J."/>
            <person name="Barry K."/>
            <person name="Miller A.N."/>
            <person name="Grigoriev I.V."/>
            <person name="Debuchy R."/>
            <person name="Gladieux P."/>
            <person name="Thoren M.H."/>
            <person name="Johannesson H."/>
        </authorList>
    </citation>
    <scope>NUCLEOTIDE SEQUENCE</scope>
    <source>
        <strain evidence="2">PSN324</strain>
    </source>
</reference>
<name>A0AAV9HID2_9PEZI</name>
<accession>A0AAV9HID2</accession>
<reference evidence="2" key="1">
    <citation type="journal article" date="2023" name="Mol. Phylogenet. Evol.">
        <title>Genome-scale phylogeny and comparative genomics of the fungal order Sordariales.</title>
        <authorList>
            <person name="Hensen N."/>
            <person name="Bonometti L."/>
            <person name="Westerberg I."/>
            <person name="Brannstrom I.O."/>
            <person name="Guillou S."/>
            <person name="Cros-Aarteil S."/>
            <person name="Calhoun S."/>
            <person name="Haridas S."/>
            <person name="Kuo A."/>
            <person name="Mondo S."/>
            <person name="Pangilinan J."/>
            <person name="Riley R."/>
            <person name="LaButti K."/>
            <person name="Andreopoulos B."/>
            <person name="Lipzen A."/>
            <person name="Chen C."/>
            <person name="Yan M."/>
            <person name="Daum C."/>
            <person name="Ng V."/>
            <person name="Clum A."/>
            <person name="Steindorff A."/>
            <person name="Ohm R.A."/>
            <person name="Martin F."/>
            <person name="Silar P."/>
            <person name="Natvig D.O."/>
            <person name="Lalanne C."/>
            <person name="Gautier V."/>
            <person name="Ament-Velasquez S.L."/>
            <person name="Kruys A."/>
            <person name="Hutchinson M.I."/>
            <person name="Powell A.J."/>
            <person name="Barry K."/>
            <person name="Miller A.N."/>
            <person name="Grigoriev I.V."/>
            <person name="Debuchy R."/>
            <person name="Gladieux P."/>
            <person name="Hiltunen Thoren M."/>
            <person name="Johannesson H."/>
        </authorList>
    </citation>
    <scope>NUCLEOTIDE SEQUENCE</scope>
    <source>
        <strain evidence="2">PSN324</strain>
    </source>
</reference>
<sequence length="330" mass="37334">MDSTFFDTRNQFLDRKPKASGYKKTKFQQKLRRNVYAMALASPPRRCAISMCTLPTFFFQRFKLVQHPETEEAWFVPQDLERPSRLHSPAPTSTIVEDAGSDHVGDIDKAAEAGEGTPTEQSDGIISKKAQRRDSKRPTPGPSAYTLNSRRLLDDFFVKSSPYSGQYRKLLRMNDGAGVLRQTLNSARWRSDMDSALLDIMRKRIVERLLEAATSVEQQGRKYIQPCSWDNVAEFNHLGCLVYLGRTEGSSADSEKADLPRLSALTAGKRYDWKVAVHDLRVLLGDEYISHLKEQSALFRGGSLFLLGRTATQPLQVLLWKLQGYISLDP</sequence>
<dbReference type="Proteomes" id="UP001321749">
    <property type="component" value="Unassembled WGS sequence"/>
</dbReference>
<protein>
    <recommendedName>
        <fullName evidence="4">Fungal-type protein kinase domain-containing protein</fullName>
    </recommendedName>
</protein>
<proteinExistence type="predicted"/>
<keyword evidence="3" id="KW-1185">Reference proteome</keyword>
<feature type="compositionally biased region" description="Basic and acidic residues" evidence="1">
    <location>
        <begin position="100"/>
        <end position="112"/>
    </location>
</feature>
<comment type="caution">
    <text evidence="2">The sequence shown here is derived from an EMBL/GenBank/DDBJ whole genome shotgun (WGS) entry which is preliminary data.</text>
</comment>
<organism evidence="2 3">
    <name type="scientific">Cladorrhinum samala</name>
    <dbReference type="NCBI Taxonomy" id="585594"/>
    <lineage>
        <taxon>Eukaryota</taxon>
        <taxon>Fungi</taxon>
        <taxon>Dikarya</taxon>
        <taxon>Ascomycota</taxon>
        <taxon>Pezizomycotina</taxon>
        <taxon>Sordariomycetes</taxon>
        <taxon>Sordariomycetidae</taxon>
        <taxon>Sordariales</taxon>
        <taxon>Podosporaceae</taxon>
        <taxon>Cladorrhinum</taxon>
    </lineage>
</organism>
<feature type="region of interest" description="Disordered" evidence="1">
    <location>
        <begin position="82"/>
        <end position="145"/>
    </location>
</feature>
<gene>
    <name evidence="2" type="ORF">QBC42DRAFT_183141</name>
</gene>
<evidence type="ECO:0000256" key="1">
    <source>
        <dbReference type="SAM" id="MobiDB-lite"/>
    </source>
</evidence>
<evidence type="ECO:0008006" key="4">
    <source>
        <dbReference type="Google" id="ProtNLM"/>
    </source>
</evidence>
<evidence type="ECO:0000313" key="3">
    <source>
        <dbReference type="Proteomes" id="UP001321749"/>
    </source>
</evidence>
<dbReference type="EMBL" id="MU865033">
    <property type="protein sequence ID" value="KAK4459575.1"/>
    <property type="molecule type" value="Genomic_DNA"/>
</dbReference>
<dbReference type="AlphaFoldDB" id="A0AAV9HID2"/>
<evidence type="ECO:0000313" key="2">
    <source>
        <dbReference type="EMBL" id="KAK4459575.1"/>
    </source>
</evidence>